<organism evidence="2">
    <name type="scientific">Micromonas pusilla (strain CCMP1545)</name>
    <name type="common">Picoplanktonic green alga</name>
    <dbReference type="NCBI Taxonomy" id="564608"/>
    <lineage>
        <taxon>Eukaryota</taxon>
        <taxon>Viridiplantae</taxon>
        <taxon>Chlorophyta</taxon>
        <taxon>Mamiellophyceae</taxon>
        <taxon>Mamiellales</taxon>
        <taxon>Mamiellaceae</taxon>
        <taxon>Micromonas</taxon>
    </lineage>
</organism>
<dbReference type="InterPro" id="IPR011989">
    <property type="entry name" value="ARM-like"/>
</dbReference>
<accession>C1N8W3</accession>
<name>C1N8W3_MICPC</name>
<dbReference type="InterPro" id="IPR052623">
    <property type="entry name" value="DAAF5"/>
</dbReference>
<dbReference type="SUPFAM" id="SSF48371">
    <property type="entry name" value="ARM repeat"/>
    <property type="match status" value="1"/>
</dbReference>
<protein>
    <submittedName>
        <fullName evidence="1">Predicted protein</fullName>
    </submittedName>
</protein>
<dbReference type="InterPro" id="IPR016024">
    <property type="entry name" value="ARM-type_fold"/>
</dbReference>
<evidence type="ECO:0000313" key="1">
    <source>
        <dbReference type="EMBL" id="EEH51248.1"/>
    </source>
</evidence>
<dbReference type="Gene3D" id="1.25.10.10">
    <property type="entry name" value="Leucine-rich Repeat Variant"/>
    <property type="match status" value="1"/>
</dbReference>
<sequence length="433" mass="45031">MDNYPRFSGAHAAPADWLPLSLDAATSERASPAQRASALVIAAAALRSAPAGSLAGEPIATLARGLASESLRACDDAAVRAQLLAVVVNAVAAAGADVARESENLFRVLLQLRAAEAGGLGEGEGGSERVDAGAGGGAGAAAAPRGIGLPPSESSAPARAIAALAAACGHASGPDALFLAHASSLLSALAEEEAGWDGECAGQRVFGALLLGAPPEVLSDDSNAAAIRKIFASTARQHREPTLRLALLRLLDALFEDARRAAACGGVAGALIEEVVLEGLTWRAGKTAAAVRYAAVVALGTMLRNKTVSGKALLSVIRKGDLLPSLISAMEEDYYADTRAASAHAFRHLFLVCGDRLSDDERRQIYPELLKRMDDSRNEIRIATCGVVAAFFETCAPDYDETNTGYFLKARRHPSSSLHRFPYDSVRVVNFIP</sequence>
<keyword evidence="2" id="KW-1185">Reference proteome</keyword>
<proteinExistence type="predicted"/>
<dbReference type="EMBL" id="GG663751">
    <property type="protein sequence ID" value="EEH51248.1"/>
    <property type="molecule type" value="Genomic_DNA"/>
</dbReference>
<dbReference type="Proteomes" id="UP000001876">
    <property type="component" value="Unassembled WGS sequence"/>
</dbReference>
<dbReference type="PANTHER" id="PTHR16216:SF2">
    <property type="entry name" value="DYNEIN AXONEMAL ASSEMBLY FACTOR 5"/>
    <property type="match status" value="1"/>
</dbReference>
<dbReference type="PANTHER" id="PTHR16216">
    <property type="entry name" value="DYNEIN ASSEMBLY FACTOR 5, AXONEMAL"/>
    <property type="match status" value="1"/>
</dbReference>
<dbReference type="OrthoDB" id="413572at2759"/>
<gene>
    <name evidence="1" type="ORF">MICPUCDRAFT_54264</name>
</gene>
<evidence type="ECO:0000313" key="2">
    <source>
        <dbReference type="Proteomes" id="UP000001876"/>
    </source>
</evidence>
<dbReference type="OMA" id="QCLYREL"/>
<dbReference type="GeneID" id="9689784"/>
<dbReference type="KEGG" id="mpp:MICPUCDRAFT_54264"/>
<dbReference type="RefSeq" id="XP_003064343.1">
    <property type="nucleotide sequence ID" value="XM_003064297.1"/>
</dbReference>
<dbReference type="eggNOG" id="ENOG502QRXT">
    <property type="taxonomic scope" value="Eukaryota"/>
</dbReference>
<dbReference type="AlphaFoldDB" id="C1N8W3"/>
<reference evidence="1 2" key="1">
    <citation type="journal article" date="2009" name="Science">
        <title>Green evolution and dynamic adaptations revealed by genomes of the marine picoeukaryotes Micromonas.</title>
        <authorList>
            <person name="Worden A.Z."/>
            <person name="Lee J.H."/>
            <person name="Mock T."/>
            <person name="Rouze P."/>
            <person name="Simmons M.P."/>
            <person name="Aerts A.L."/>
            <person name="Allen A.E."/>
            <person name="Cuvelier M.L."/>
            <person name="Derelle E."/>
            <person name="Everett M.V."/>
            <person name="Foulon E."/>
            <person name="Grimwood J."/>
            <person name="Gundlach H."/>
            <person name="Henrissat B."/>
            <person name="Napoli C."/>
            <person name="McDonald S.M."/>
            <person name="Parker M.S."/>
            <person name="Rombauts S."/>
            <person name="Salamov A."/>
            <person name="Von Dassow P."/>
            <person name="Badger J.H."/>
            <person name="Coutinho P.M."/>
            <person name="Demir E."/>
            <person name="Dubchak I."/>
            <person name="Gentemann C."/>
            <person name="Eikrem W."/>
            <person name="Gready J.E."/>
            <person name="John U."/>
            <person name="Lanier W."/>
            <person name="Lindquist E.A."/>
            <person name="Lucas S."/>
            <person name="Mayer K.F."/>
            <person name="Moreau H."/>
            <person name="Not F."/>
            <person name="Otillar R."/>
            <person name="Panaud O."/>
            <person name="Pangilinan J."/>
            <person name="Paulsen I."/>
            <person name="Piegu B."/>
            <person name="Poliakov A."/>
            <person name="Robbens S."/>
            <person name="Schmutz J."/>
            <person name="Toulza E."/>
            <person name="Wyss T."/>
            <person name="Zelensky A."/>
            <person name="Zhou K."/>
            <person name="Armbrust E.V."/>
            <person name="Bhattacharya D."/>
            <person name="Goodenough U.W."/>
            <person name="Van de Peer Y."/>
            <person name="Grigoriev I.V."/>
        </authorList>
    </citation>
    <scope>NUCLEOTIDE SEQUENCE [LARGE SCALE GENOMIC DNA]</scope>
    <source>
        <strain evidence="1 2">CCMP1545</strain>
    </source>
</reference>